<dbReference type="PRINTS" id="PR00164">
    <property type="entry name" value="ABC2TRNSPORT"/>
</dbReference>
<dbReference type="PANTHER" id="PTHR30413">
    <property type="entry name" value="INNER MEMBRANE TRANSPORT PERMEASE"/>
    <property type="match status" value="1"/>
</dbReference>
<evidence type="ECO:0000256" key="10">
    <source>
        <dbReference type="SAM" id="MobiDB-lite"/>
    </source>
</evidence>
<evidence type="ECO:0000256" key="7">
    <source>
        <dbReference type="ARBA" id="ARBA00022989"/>
    </source>
</evidence>
<feature type="transmembrane region" description="Helical" evidence="9">
    <location>
        <begin position="179"/>
        <end position="207"/>
    </location>
</feature>
<comment type="subcellular location">
    <subcellularLocation>
        <location evidence="1">Cell inner membrane</location>
        <topology evidence="1">Multi-pass membrane protein</topology>
    </subcellularLocation>
    <subcellularLocation>
        <location evidence="9">Cell membrane</location>
        <topology evidence="9">Multi-pass membrane protein</topology>
    </subcellularLocation>
</comment>
<protein>
    <recommendedName>
        <fullName evidence="9">Transport permease protein</fullName>
    </recommendedName>
</protein>
<accession>A0A2Z3H7K1</accession>
<comment type="similarity">
    <text evidence="2 9">Belongs to the ABC-2 integral membrane protein family.</text>
</comment>
<reference evidence="12 13" key="1">
    <citation type="submission" date="2018-01" db="EMBL/GenBank/DDBJ databases">
        <title>G. obscuriglobus.</title>
        <authorList>
            <person name="Franke J."/>
            <person name="Blomberg W."/>
            <person name="Selmecki A."/>
        </authorList>
    </citation>
    <scope>NUCLEOTIDE SEQUENCE [LARGE SCALE GENOMIC DNA]</scope>
    <source>
        <strain evidence="12 13">DSM 5831</strain>
    </source>
</reference>
<feature type="transmembrane region" description="Helical" evidence="9">
    <location>
        <begin position="145"/>
        <end position="173"/>
    </location>
</feature>
<dbReference type="AlphaFoldDB" id="A0A2Z3H7K1"/>
<evidence type="ECO:0000256" key="4">
    <source>
        <dbReference type="ARBA" id="ARBA00022475"/>
    </source>
</evidence>
<keyword evidence="6 9" id="KW-0812">Transmembrane</keyword>
<dbReference type="GO" id="GO:0043190">
    <property type="term" value="C:ATP-binding cassette (ABC) transporter complex"/>
    <property type="evidence" value="ECO:0007669"/>
    <property type="project" value="InterPro"/>
</dbReference>
<dbReference type="PROSITE" id="PS51012">
    <property type="entry name" value="ABC_TM2"/>
    <property type="match status" value="1"/>
</dbReference>
<evidence type="ECO:0000256" key="1">
    <source>
        <dbReference type="ARBA" id="ARBA00004429"/>
    </source>
</evidence>
<dbReference type="PANTHER" id="PTHR30413:SF8">
    <property type="entry name" value="TRANSPORT PERMEASE PROTEIN"/>
    <property type="match status" value="1"/>
</dbReference>
<feature type="region of interest" description="Disordered" evidence="10">
    <location>
        <begin position="1"/>
        <end position="22"/>
    </location>
</feature>
<evidence type="ECO:0000256" key="8">
    <source>
        <dbReference type="ARBA" id="ARBA00023136"/>
    </source>
</evidence>
<evidence type="ECO:0000256" key="9">
    <source>
        <dbReference type="RuleBase" id="RU361157"/>
    </source>
</evidence>
<gene>
    <name evidence="12" type="ORF">C1280_36890</name>
</gene>
<dbReference type="Pfam" id="PF01061">
    <property type="entry name" value="ABC2_membrane"/>
    <property type="match status" value="1"/>
</dbReference>
<keyword evidence="4 9" id="KW-1003">Cell membrane</keyword>
<sequence length="300" mass="31620">MVVSDAEPKAAPAPGDAPVAPAPIAPGAEPPLSVIEPGTRTLPDLRELWRYRELLFFLALRDVKIRYKQTVFGVGWAVAQPLATMGVFALFLGRIAGVGAGVEHYPLFVFAGMVAWAFFSNTVTSAANSVVANERLITKVYFPRLAIPLSTVGVGLFDLVIASLLLAAMAAWFGAAPGWSVLLLPLVVLALAVSAAGVGVLLSALIVAQRDFRFVLGFGVQLWMFATPSLYVPAEALGPRAQALLPLNPAHGLVAAFRQAALGGPFDWYAFAVSAAVGTAVAVAGLAYFRRTERSFADTI</sequence>
<feature type="compositionally biased region" description="Low complexity" evidence="10">
    <location>
        <begin position="9"/>
        <end position="19"/>
    </location>
</feature>
<evidence type="ECO:0000313" key="12">
    <source>
        <dbReference type="EMBL" id="AWM42023.1"/>
    </source>
</evidence>
<dbReference type="Proteomes" id="UP000245802">
    <property type="component" value="Chromosome"/>
</dbReference>
<dbReference type="GO" id="GO:0015920">
    <property type="term" value="P:lipopolysaccharide transport"/>
    <property type="evidence" value="ECO:0007669"/>
    <property type="project" value="TreeGrafter"/>
</dbReference>
<feature type="transmembrane region" description="Helical" evidence="9">
    <location>
        <begin position="268"/>
        <end position="289"/>
    </location>
</feature>
<evidence type="ECO:0000256" key="6">
    <source>
        <dbReference type="ARBA" id="ARBA00022692"/>
    </source>
</evidence>
<keyword evidence="7 9" id="KW-1133">Transmembrane helix</keyword>
<evidence type="ECO:0000259" key="11">
    <source>
        <dbReference type="PROSITE" id="PS51012"/>
    </source>
</evidence>
<dbReference type="InterPro" id="IPR047817">
    <property type="entry name" value="ABC2_TM_bact-type"/>
</dbReference>
<name>A0A2Z3H7K1_9BACT</name>
<dbReference type="KEGG" id="gog:C1280_36890"/>
<evidence type="ECO:0000256" key="3">
    <source>
        <dbReference type="ARBA" id="ARBA00022448"/>
    </source>
</evidence>
<evidence type="ECO:0000256" key="2">
    <source>
        <dbReference type="ARBA" id="ARBA00007783"/>
    </source>
</evidence>
<dbReference type="InterPro" id="IPR013525">
    <property type="entry name" value="ABC2_TM"/>
</dbReference>
<feature type="transmembrane region" description="Helical" evidence="9">
    <location>
        <begin position="105"/>
        <end position="124"/>
    </location>
</feature>
<feature type="domain" description="ABC transmembrane type-2" evidence="11">
    <location>
        <begin position="72"/>
        <end position="292"/>
    </location>
</feature>
<dbReference type="InterPro" id="IPR000412">
    <property type="entry name" value="ABC_2_transport"/>
</dbReference>
<keyword evidence="5" id="KW-0997">Cell inner membrane</keyword>
<dbReference type="GO" id="GO:0140359">
    <property type="term" value="F:ABC-type transporter activity"/>
    <property type="evidence" value="ECO:0007669"/>
    <property type="project" value="InterPro"/>
</dbReference>
<organism evidence="12 13">
    <name type="scientific">Gemmata obscuriglobus</name>
    <dbReference type="NCBI Taxonomy" id="114"/>
    <lineage>
        <taxon>Bacteria</taxon>
        <taxon>Pseudomonadati</taxon>
        <taxon>Planctomycetota</taxon>
        <taxon>Planctomycetia</taxon>
        <taxon>Gemmatales</taxon>
        <taxon>Gemmataceae</taxon>
        <taxon>Gemmata</taxon>
    </lineage>
</organism>
<keyword evidence="8 9" id="KW-0472">Membrane</keyword>
<feature type="transmembrane region" description="Helical" evidence="9">
    <location>
        <begin position="214"/>
        <end position="234"/>
    </location>
</feature>
<proteinExistence type="inferred from homology"/>
<evidence type="ECO:0000256" key="5">
    <source>
        <dbReference type="ARBA" id="ARBA00022519"/>
    </source>
</evidence>
<dbReference type="EMBL" id="CP025958">
    <property type="protein sequence ID" value="AWM42023.1"/>
    <property type="molecule type" value="Genomic_DNA"/>
</dbReference>
<dbReference type="RefSeq" id="WP_010046458.1">
    <property type="nucleotide sequence ID" value="NZ_CP025958.1"/>
</dbReference>
<keyword evidence="13" id="KW-1185">Reference proteome</keyword>
<evidence type="ECO:0000313" key="13">
    <source>
        <dbReference type="Proteomes" id="UP000245802"/>
    </source>
</evidence>
<keyword evidence="3 9" id="KW-0813">Transport</keyword>
<feature type="transmembrane region" description="Helical" evidence="9">
    <location>
        <begin position="71"/>
        <end position="93"/>
    </location>
</feature>
<dbReference type="OrthoDB" id="9786910at2"/>